<organism evidence="1 2">
    <name type="scientific">Nocardiopsis codii</name>
    <dbReference type="NCBI Taxonomy" id="3065942"/>
    <lineage>
        <taxon>Bacteria</taxon>
        <taxon>Bacillati</taxon>
        <taxon>Actinomycetota</taxon>
        <taxon>Actinomycetes</taxon>
        <taxon>Streptosporangiales</taxon>
        <taxon>Nocardiopsidaceae</taxon>
        <taxon>Nocardiopsis</taxon>
    </lineage>
</organism>
<accession>A0ABU7K3Y6</accession>
<dbReference type="EMBL" id="JAUZMY010000005">
    <property type="protein sequence ID" value="MEE2036958.1"/>
    <property type="molecule type" value="Genomic_DNA"/>
</dbReference>
<dbReference type="RefSeq" id="WP_330090760.1">
    <property type="nucleotide sequence ID" value="NZ_JAUZMY010000005.1"/>
</dbReference>
<evidence type="ECO:0000313" key="1">
    <source>
        <dbReference type="EMBL" id="MEE2036958.1"/>
    </source>
</evidence>
<protein>
    <submittedName>
        <fullName evidence="1">Uncharacterized protein</fullName>
    </submittedName>
</protein>
<proteinExistence type="predicted"/>
<comment type="caution">
    <text evidence="1">The sequence shown here is derived from an EMBL/GenBank/DDBJ whole genome shotgun (WGS) entry which is preliminary data.</text>
</comment>
<name>A0ABU7K3Y6_9ACTN</name>
<dbReference type="Proteomes" id="UP001356095">
    <property type="component" value="Unassembled WGS sequence"/>
</dbReference>
<gene>
    <name evidence="1" type="ORF">Q8791_06965</name>
</gene>
<evidence type="ECO:0000313" key="2">
    <source>
        <dbReference type="Proteomes" id="UP001356095"/>
    </source>
</evidence>
<keyword evidence="2" id="KW-1185">Reference proteome</keyword>
<reference evidence="1 2" key="1">
    <citation type="submission" date="2023-08" db="EMBL/GenBank/DDBJ databases">
        <authorList>
            <person name="Girao M."/>
            <person name="Carvalho M.F."/>
        </authorList>
    </citation>
    <scope>NUCLEOTIDE SEQUENCE [LARGE SCALE GENOMIC DNA]</scope>
    <source>
        <strain evidence="1 2">CT-R113</strain>
    </source>
</reference>
<sequence>MTTVCPHCGWPDDQPFLVMSKHVTVHGLTVWVRCACGSVQMREIGAAGTRTVSRGRPALGRTGQSCPD</sequence>